<organism evidence="2">
    <name type="scientific">Calcidiscus leptoporus</name>
    <dbReference type="NCBI Taxonomy" id="127549"/>
    <lineage>
        <taxon>Eukaryota</taxon>
        <taxon>Haptista</taxon>
        <taxon>Haptophyta</taxon>
        <taxon>Prymnesiophyceae</taxon>
        <taxon>Coccolithales</taxon>
        <taxon>Calcidiscaceae</taxon>
        <taxon>Calcidiscus</taxon>
    </lineage>
</organism>
<proteinExistence type="predicted"/>
<protein>
    <submittedName>
        <fullName evidence="2">Uncharacterized protein</fullName>
    </submittedName>
</protein>
<feature type="transmembrane region" description="Helical" evidence="1">
    <location>
        <begin position="15"/>
        <end position="38"/>
    </location>
</feature>
<keyword evidence="1" id="KW-1133">Transmembrane helix</keyword>
<name>A0A7S0NQ35_9EUKA</name>
<sequence>MDRTIVEVQAALKILPWYVAVFSWLLLPLVLIVVLFDVPLTRVDVPTRANALHTQLARLNATAHLASPTGSRVLFGKPNAAPTGTCAKYHHRFHGWRQVEAGGVCALVAQASEDHSRCANPRTRDKANSRCAKAGARLCTHAEAVPAIRRMRCDTAHEFSVWTAGLCAVGFNYVSENTSRAVVGCGDGRVRRRVLCCADASAEH</sequence>
<dbReference type="EMBL" id="HBER01003689">
    <property type="protein sequence ID" value="CAD8526412.1"/>
    <property type="molecule type" value="Transcribed_RNA"/>
</dbReference>
<evidence type="ECO:0000313" key="2">
    <source>
        <dbReference type="EMBL" id="CAD8526412.1"/>
    </source>
</evidence>
<evidence type="ECO:0000256" key="1">
    <source>
        <dbReference type="SAM" id="Phobius"/>
    </source>
</evidence>
<accession>A0A7S0NQ35</accession>
<keyword evidence="1" id="KW-0812">Transmembrane</keyword>
<reference evidence="2" key="1">
    <citation type="submission" date="2021-01" db="EMBL/GenBank/DDBJ databases">
        <authorList>
            <person name="Corre E."/>
            <person name="Pelletier E."/>
            <person name="Niang G."/>
            <person name="Scheremetjew M."/>
            <person name="Finn R."/>
            <person name="Kale V."/>
            <person name="Holt S."/>
            <person name="Cochrane G."/>
            <person name="Meng A."/>
            <person name="Brown T."/>
            <person name="Cohen L."/>
        </authorList>
    </citation>
    <scope>NUCLEOTIDE SEQUENCE</scope>
    <source>
        <strain evidence="2">RCC1130</strain>
    </source>
</reference>
<dbReference type="AlphaFoldDB" id="A0A7S0NQ35"/>
<keyword evidence="1" id="KW-0472">Membrane</keyword>
<gene>
    <name evidence="2" type="ORF">CLEP1334_LOCUS1889</name>
</gene>